<dbReference type="Proteomes" id="UP001575105">
    <property type="component" value="Unassembled WGS sequence"/>
</dbReference>
<feature type="domain" description="LD-carboxypeptidase C-terminal" evidence="4">
    <location>
        <begin position="208"/>
        <end position="331"/>
    </location>
</feature>
<dbReference type="PIRSF" id="PIRSF028757">
    <property type="entry name" value="LD-carboxypeptidase"/>
    <property type="match status" value="1"/>
</dbReference>
<organism evidence="5 6">
    <name type="scientific">Natronomicrosphaera hydrolytica</name>
    <dbReference type="NCBI Taxonomy" id="3242702"/>
    <lineage>
        <taxon>Bacteria</taxon>
        <taxon>Pseudomonadati</taxon>
        <taxon>Planctomycetota</taxon>
        <taxon>Phycisphaerae</taxon>
        <taxon>Phycisphaerales</taxon>
        <taxon>Phycisphaeraceae</taxon>
        <taxon>Natronomicrosphaera</taxon>
    </lineage>
</organism>
<evidence type="ECO:0000313" key="6">
    <source>
        <dbReference type="Proteomes" id="UP001575105"/>
    </source>
</evidence>
<evidence type="ECO:0000259" key="3">
    <source>
        <dbReference type="Pfam" id="PF02016"/>
    </source>
</evidence>
<dbReference type="GO" id="GO:0016787">
    <property type="term" value="F:hydrolase activity"/>
    <property type="evidence" value="ECO:0007669"/>
    <property type="project" value="UniProtKB-KW"/>
</dbReference>
<dbReference type="CDD" id="cd07062">
    <property type="entry name" value="Peptidase_S66_mccF_like"/>
    <property type="match status" value="1"/>
</dbReference>
<name>A0ABV4UAT4_9BACT</name>
<dbReference type="InterPro" id="IPR040449">
    <property type="entry name" value="Peptidase_S66_N"/>
</dbReference>
<sequence>MIKPKKLRHGDRIAAISLSWGGPGKFPHRYEAGKRQLQEAFDVEVVETRHALRDPDWLHRNPKARADDLMEAFANPAINGIVSTIGGDDSIRLLPHVDPEVIRSNPKVLMGYSDTTITHWMCFHAGLVTFYGPSVMAGFAENGGIFPYTRAAVHQALFSAQPLGPVAPNDDGWTVERLDWAVPENQHRPRELNPSEPWQFLQGQGVVEGRLVGGCLEVVECMRGTPFWLPDAVWDDAILFLETSQDAPPPSTMKSALRSYASMGFLSKLAGILVGRPGGGVPPQQFEQYEQAILQVVAEEEGLTHLPILTRMDFGHTDPMFVLPYGVLAQIDCAQRTFSILENAVVE</sequence>
<comment type="caution">
    <text evidence="5">The sequence shown here is derived from an EMBL/GenBank/DDBJ whole genome shotgun (WGS) entry which is preliminary data.</text>
</comment>
<dbReference type="PANTHER" id="PTHR30237:SF4">
    <property type="entry name" value="LD-CARBOXYPEPTIDASE C-TERMINAL DOMAIN-CONTAINING PROTEIN"/>
    <property type="match status" value="1"/>
</dbReference>
<dbReference type="SUPFAM" id="SSF141986">
    <property type="entry name" value="LD-carboxypeptidase A C-terminal domain-like"/>
    <property type="match status" value="1"/>
</dbReference>
<protein>
    <submittedName>
        <fullName evidence="5">S66 peptidase family protein</fullName>
        <ecNumber evidence="5">3.4.-.-</ecNumber>
    </submittedName>
</protein>
<dbReference type="InterPro" id="IPR040921">
    <property type="entry name" value="Peptidase_S66C"/>
</dbReference>
<dbReference type="Pfam" id="PF17676">
    <property type="entry name" value="Peptidase_S66C"/>
    <property type="match status" value="1"/>
</dbReference>
<keyword evidence="2 5" id="KW-0378">Hydrolase</keyword>
<evidence type="ECO:0000256" key="2">
    <source>
        <dbReference type="ARBA" id="ARBA00022801"/>
    </source>
</evidence>
<gene>
    <name evidence="5" type="ORF">ACERK3_17100</name>
</gene>
<comment type="similarity">
    <text evidence="1">Belongs to the peptidase S66 family.</text>
</comment>
<reference evidence="5 6" key="1">
    <citation type="submission" date="2024-08" db="EMBL/GenBank/DDBJ databases">
        <title>Whole-genome sequencing of halo(alkali)philic microorganisms from hypersaline lakes.</title>
        <authorList>
            <person name="Sorokin D.Y."/>
            <person name="Merkel A.Y."/>
            <person name="Messina E."/>
            <person name="Yakimov M."/>
        </authorList>
    </citation>
    <scope>NUCLEOTIDE SEQUENCE [LARGE SCALE GENOMIC DNA]</scope>
    <source>
        <strain evidence="5 6">AB-hyl4</strain>
    </source>
</reference>
<keyword evidence="6" id="KW-1185">Reference proteome</keyword>
<dbReference type="InterPro" id="IPR027461">
    <property type="entry name" value="Carboxypeptidase_A_C_sf"/>
</dbReference>
<dbReference type="EMBL" id="JBGUBD010000014">
    <property type="protein sequence ID" value="MFA9479999.1"/>
    <property type="molecule type" value="Genomic_DNA"/>
</dbReference>
<evidence type="ECO:0000256" key="1">
    <source>
        <dbReference type="ARBA" id="ARBA00010233"/>
    </source>
</evidence>
<feature type="domain" description="LD-carboxypeptidase N-terminal" evidence="3">
    <location>
        <begin position="13"/>
        <end position="132"/>
    </location>
</feature>
<dbReference type="InterPro" id="IPR027478">
    <property type="entry name" value="LdcA_N"/>
</dbReference>
<dbReference type="PANTHER" id="PTHR30237">
    <property type="entry name" value="MURAMOYLTETRAPEPTIDE CARBOXYPEPTIDASE"/>
    <property type="match status" value="1"/>
</dbReference>
<dbReference type="SUPFAM" id="SSF52317">
    <property type="entry name" value="Class I glutamine amidotransferase-like"/>
    <property type="match status" value="1"/>
</dbReference>
<dbReference type="EC" id="3.4.-.-" evidence="5"/>
<dbReference type="RefSeq" id="WP_425346925.1">
    <property type="nucleotide sequence ID" value="NZ_JBGUBD010000014.1"/>
</dbReference>
<dbReference type="InterPro" id="IPR003507">
    <property type="entry name" value="S66_fam"/>
</dbReference>
<proteinExistence type="inferred from homology"/>
<evidence type="ECO:0000313" key="5">
    <source>
        <dbReference type="EMBL" id="MFA9479999.1"/>
    </source>
</evidence>
<dbReference type="InterPro" id="IPR029062">
    <property type="entry name" value="Class_I_gatase-like"/>
</dbReference>
<dbReference type="Gene3D" id="3.40.50.10740">
    <property type="entry name" value="Class I glutamine amidotransferase-like"/>
    <property type="match status" value="1"/>
</dbReference>
<accession>A0ABV4UAT4</accession>
<dbReference type="Pfam" id="PF02016">
    <property type="entry name" value="Peptidase_S66"/>
    <property type="match status" value="1"/>
</dbReference>
<evidence type="ECO:0000259" key="4">
    <source>
        <dbReference type="Pfam" id="PF17676"/>
    </source>
</evidence>
<dbReference type="Gene3D" id="3.50.30.60">
    <property type="entry name" value="LD-carboxypeptidase A C-terminal domain-like"/>
    <property type="match status" value="1"/>
</dbReference>